<feature type="compositionally biased region" description="Low complexity" evidence="4">
    <location>
        <begin position="32"/>
        <end position="55"/>
    </location>
</feature>
<gene>
    <name evidence="6" type="ORF">NTEN_LOCUS10854</name>
</gene>
<dbReference type="PANTHER" id="PTHR10333:SF103">
    <property type="entry name" value="INHIBITOR OF GROWTH PROTEIN 3"/>
    <property type="match status" value="1"/>
</dbReference>
<dbReference type="GO" id="GO:0035267">
    <property type="term" value="C:NuA4 histone acetyltransferase complex"/>
    <property type="evidence" value="ECO:0007669"/>
    <property type="project" value="TreeGrafter"/>
</dbReference>
<evidence type="ECO:0000256" key="3">
    <source>
        <dbReference type="ARBA" id="ARBA00023163"/>
    </source>
</evidence>
<reference evidence="6 7" key="1">
    <citation type="submission" date="2020-02" db="EMBL/GenBank/DDBJ databases">
        <authorList>
            <person name="Ferguson B K."/>
        </authorList>
    </citation>
    <scope>NUCLEOTIDE SEQUENCE [LARGE SCALE GENOMIC DNA]</scope>
</reference>
<keyword evidence="1" id="KW-0156">Chromatin regulator</keyword>
<evidence type="ECO:0000313" key="6">
    <source>
        <dbReference type="EMBL" id="CAB0005377.1"/>
    </source>
</evidence>
<dbReference type="Pfam" id="PF12998">
    <property type="entry name" value="ING"/>
    <property type="match status" value="1"/>
</dbReference>
<feature type="domain" description="Inhibitor of growth protein N-terminal histone-binding" evidence="5">
    <location>
        <begin position="121"/>
        <end position="209"/>
    </location>
</feature>
<dbReference type="Proteomes" id="UP000479000">
    <property type="component" value="Unassembled WGS sequence"/>
</dbReference>
<feature type="non-terminal residue" evidence="6">
    <location>
        <position position="387"/>
    </location>
</feature>
<dbReference type="Gene3D" id="6.10.140.1740">
    <property type="match status" value="1"/>
</dbReference>
<evidence type="ECO:0000256" key="2">
    <source>
        <dbReference type="ARBA" id="ARBA00023015"/>
    </source>
</evidence>
<feature type="region of interest" description="Disordered" evidence="4">
    <location>
        <begin position="229"/>
        <end position="255"/>
    </location>
</feature>
<evidence type="ECO:0000259" key="5">
    <source>
        <dbReference type="SMART" id="SM01408"/>
    </source>
</evidence>
<evidence type="ECO:0000256" key="4">
    <source>
        <dbReference type="SAM" id="MobiDB-lite"/>
    </source>
</evidence>
<accession>A0A6H5GMZ8</accession>
<keyword evidence="7" id="KW-1185">Reference proteome</keyword>
<dbReference type="GO" id="GO:0006325">
    <property type="term" value="P:chromatin organization"/>
    <property type="evidence" value="ECO:0007669"/>
    <property type="project" value="UniProtKB-KW"/>
</dbReference>
<sequence>MDIIPRKSGISTSRSSTTGQNFHQKDAAIRSAAPCACGPATPATESAEATNSARAPPATTAGPFPRPENSSCQGLTTNVRDLAPAGTSPPRPAPRPHYQHPATATGEPLRRTAGSLPFAAGCDHRTDSNGRVVGTCARHTVDSLEKRVKFFFMNAKKMKQADKDMEYEAIRKSYYKTVEDAEEKVHIAHQMYDLVSRYLKRLDQETQKFKLELEADHIGITEVLEKKKRRDSSASTDLKRKVTSTGTGPGIAGGLTTDRAVLPDLRVALGGCIGGVVSGGVGGGGLGTAQSVAPPPPMAYTLGHHIGAGGTAIAAAASQAIAATQQMQQGRRTASLKASYEAIHGAGGTTVPGGIPGVPAELSISKELAGAAQTAIAAIQDSHKKNK</sequence>
<evidence type="ECO:0000256" key="1">
    <source>
        <dbReference type="ARBA" id="ARBA00022853"/>
    </source>
</evidence>
<organism evidence="6 7">
    <name type="scientific">Nesidiocoris tenuis</name>
    <dbReference type="NCBI Taxonomy" id="355587"/>
    <lineage>
        <taxon>Eukaryota</taxon>
        <taxon>Metazoa</taxon>
        <taxon>Ecdysozoa</taxon>
        <taxon>Arthropoda</taxon>
        <taxon>Hexapoda</taxon>
        <taxon>Insecta</taxon>
        <taxon>Pterygota</taxon>
        <taxon>Neoptera</taxon>
        <taxon>Paraneoptera</taxon>
        <taxon>Hemiptera</taxon>
        <taxon>Heteroptera</taxon>
        <taxon>Panheteroptera</taxon>
        <taxon>Cimicomorpha</taxon>
        <taxon>Miridae</taxon>
        <taxon>Dicyphina</taxon>
        <taxon>Nesidiocoris</taxon>
    </lineage>
</organism>
<proteinExistence type="predicted"/>
<name>A0A6H5GMZ8_9HEMI</name>
<feature type="region of interest" description="Disordered" evidence="4">
    <location>
        <begin position="1"/>
        <end position="116"/>
    </location>
</feature>
<dbReference type="AlphaFoldDB" id="A0A6H5GMZ8"/>
<dbReference type="CDD" id="cd16858">
    <property type="entry name" value="ING_ING3_Yng2p"/>
    <property type="match status" value="1"/>
</dbReference>
<keyword evidence="3" id="KW-0804">Transcription</keyword>
<dbReference type="PANTHER" id="PTHR10333">
    <property type="entry name" value="INHIBITOR OF GROWTH PROTEIN"/>
    <property type="match status" value="1"/>
</dbReference>
<dbReference type="SMART" id="SM01408">
    <property type="entry name" value="ING"/>
    <property type="match status" value="1"/>
</dbReference>
<feature type="compositionally biased region" description="Polar residues" evidence="4">
    <location>
        <begin position="68"/>
        <end position="79"/>
    </location>
</feature>
<dbReference type="InterPro" id="IPR028651">
    <property type="entry name" value="ING_fam"/>
</dbReference>
<dbReference type="EMBL" id="CADCXU010016333">
    <property type="protein sequence ID" value="CAB0005377.1"/>
    <property type="molecule type" value="Genomic_DNA"/>
</dbReference>
<evidence type="ECO:0000313" key="7">
    <source>
        <dbReference type="Proteomes" id="UP000479000"/>
    </source>
</evidence>
<keyword evidence="2" id="KW-0805">Transcription regulation</keyword>
<dbReference type="InterPro" id="IPR024610">
    <property type="entry name" value="ING_N_histone-binding"/>
</dbReference>
<protein>
    <recommendedName>
        <fullName evidence="5">Inhibitor of growth protein N-terminal histone-binding domain-containing protein</fullName>
    </recommendedName>
</protein>
<dbReference type="OrthoDB" id="5411773at2759"/>